<protein>
    <recommendedName>
        <fullName evidence="4">Iron-sulfur cluster assembly protein CyaY</fullName>
    </recommendedName>
</protein>
<evidence type="ECO:0000256" key="3">
    <source>
        <dbReference type="ARBA" id="ARBA00023004"/>
    </source>
</evidence>
<dbReference type="PANTHER" id="PTHR16821">
    <property type="entry name" value="FRATAXIN"/>
    <property type="match status" value="1"/>
</dbReference>
<dbReference type="GO" id="GO:0008199">
    <property type="term" value="F:ferric iron binding"/>
    <property type="evidence" value="ECO:0007669"/>
    <property type="project" value="InterPro"/>
</dbReference>
<dbReference type="GO" id="GO:0051537">
    <property type="term" value="F:2 iron, 2 sulfur cluster binding"/>
    <property type="evidence" value="ECO:0007669"/>
    <property type="project" value="TreeGrafter"/>
</dbReference>
<dbReference type="PROSITE" id="PS01344">
    <property type="entry name" value="FRATAXIN_1"/>
    <property type="match status" value="1"/>
</dbReference>
<dbReference type="STRING" id="195064.SAMN05421721_11518"/>
<organism evidence="5 6">
    <name type="scientific">Ectothiorhodospira mobilis</name>
    <dbReference type="NCBI Taxonomy" id="195064"/>
    <lineage>
        <taxon>Bacteria</taxon>
        <taxon>Pseudomonadati</taxon>
        <taxon>Pseudomonadota</taxon>
        <taxon>Gammaproteobacteria</taxon>
        <taxon>Chromatiales</taxon>
        <taxon>Ectothiorhodospiraceae</taxon>
        <taxon>Ectothiorhodospira</taxon>
    </lineage>
</organism>
<comment type="function">
    <text evidence="4">Involved in iron-sulfur (Fe-S) cluster assembly. May act as a regulator of Fe-S biogenesis.</text>
</comment>
<dbReference type="AlphaFoldDB" id="A0A1I4SCF0"/>
<dbReference type="GO" id="GO:0004322">
    <property type="term" value="F:ferroxidase activity"/>
    <property type="evidence" value="ECO:0007669"/>
    <property type="project" value="TreeGrafter"/>
</dbReference>
<keyword evidence="2 4" id="KW-0479">Metal-binding</keyword>
<dbReference type="NCBIfam" id="TIGR03421">
    <property type="entry name" value="FeS_CyaY"/>
    <property type="match status" value="1"/>
</dbReference>
<dbReference type="RefSeq" id="WP_090486649.1">
    <property type="nucleotide sequence ID" value="NZ_FOUO01000015.1"/>
</dbReference>
<dbReference type="HAMAP" id="MF_00142">
    <property type="entry name" value="CyaY"/>
    <property type="match status" value="1"/>
</dbReference>
<dbReference type="Gene3D" id="3.30.920.10">
    <property type="entry name" value="Frataxin/CyaY"/>
    <property type="match status" value="1"/>
</dbReference>
<gene>
    <name evidence="4" type="primary">cyaY</name>
    <name evidence="5" type="ORF">SAMN05421721_11518</name>
</gene>
<proteinExistence type="inferred from homology"/>
<accession>A0A1I4SCF0</accession>
<evidence type="ECO:0000256" key="4">
    <source>
        <dbReference type="HAMAP-Rule" id="MF_00142"/>
    </source>
</evidence>
<dbReference type="SMART" id="SM01219">
    <property type="entry name" value="Frataxin_Cyay"/>
    <property type="match status" value="1"/>
</dbReference>
<dbReference type="GO" id="GO:0008198">
    <property type="term" value="F:ferrous iron binding"/>
    <property type="evidence" value="ECO:0007669"/>
    <property type="project" value="TreeGrafter"/>
</dbReference>
<dbReference type="GO" id="GO:0016226">
    <property type="term" value="P:iron-sulfur cluster assembly"/>
    <property type="evidence" value="ECO:0007669"/>
    <property type="project" value="UniProtKB-UniRule"/>
</dbReference>
<dbReference type="SUPFAM" id="SSF55387">
    <property type="entry name" value="Frataxin/Nqo15-like"/>
    <property type="match status" value="1"/>
</dbReference>
<dbReference type="PANTHER" id="PTHR16821:SF2">
    <property type="entry name" value="FRATAXIN, MITOCHONDRIAL"/>
    <property type="match status" value="1"/>
</dbReference>
<dbReference type="GO" id="GO:0006879">
    <property type="term" value="P:intracellular iron ion homeostasis"/>
    <property type="evidence" value="ECO:0007669"/>
    <property type="project" value="TreeGrafter"/>
</dbReference>
<dbReference type="GO" id="GO:0005737">
    <property type="term" value="C:cytoplasm"/>
    <property type="evidence" value="ECO:0007669"/>
    <property type="project" value="UniProtKB-ARBA"/>
</dbReference>
<name>A0A1I4SCF0_ECTMO</name>
<keyword evidence="6" id="KW-1185">Reference proteome</keyword>
<comment type="similarity">
    <text evidence="1 4">Belongs to the frataxin family.</text>
</comment>
<sequence length="107" mass="11924">MTQPSFALQAEQTLEDLMERMGAVDALADLDMDLVDGVLTVEFDDGGQLILNRQEAVRQLWLASPEGPAHFRFDADAGQWLDERSGDELVSVLQRVLGRKLGQNIRL</sequence>
<dbReference type="EMBL" id="FOUO01000015">
    <property type="protein sequence ID" value="SFM62010.1"/>
    <property type="molecule type" value="Genomic_DNA"/>
</dbReference>
<evidence type="ECO:0000256" key="2">
    <source>
        <dbReference type="ARBA" id="ARBA00022723"/>
    </source>
</evidence>
<dbReference type="Proteomes" id="UP000199556">
    <property type="component" value="Unassembled WGS sequence"/>
</dbReference>
<dbReference type="Pfam" id="PF01491">
    <property type="entry name" value="Frataxin_Cyay"/>
    <property type="match status" value="1"/>
</dbReference>
<evidence type="ECO:0000313" key="6">
    <source>
        <dbReference type="Proteomes" id="UP000199556"/>
    </source>
</evidence>
<evidence type="ECO:0000313" key="5">
    <source>
        <dbReference type="EMBL" id="SFM62010.1"/>
    </source>
</evidence>
<dbReference type="InterPro" id="IPR047584">
    <property type="entry name" value="CyaY"/>
</dbReference>
<dbReference type="PROSITE" id="PS50810">
    <property type="entry name" value="FRATAXIN_2"/>
    <property type="match status" value="1"/>
</dbReference>
<dbReference type="InterPro" id="IPR036524">
    <property type="entry name" value="Frataxin/CyaY_sf"/>
</dbReference>
<dbReference type="InterPro" id="IPR020895">
    <property type="entry name" value="Frataxin_CS"/>
</dbReference>
<evidence type="ECO:0000256" key="1">
    <source>
        <dbReference type="ARBA" id="ARBA00008183"/>
    </source>
</evidence>
<keyword evidence="3 4" id="KW-0408">Iron</keyword>
<dbReference type="InterPro" id="IPR002908">
    <property type="entry name" value="Frataxin/CyaY"/>
</dbReference>
<dbReference type="GO" id="GO:0034986">
    <property type="term" value="F:iron chaperone activity"/>
    <property type="evidence" value="ECO:0007669"/>
    <property type="project" value="TreeGrafter"/>
</dbReference>
<reference evidence="5 6" key="1">
    <citation type="submission" date="2016-10" db="EMBL/GenBank/DDBJ databases">
        <authorList>
            <person name="de Groot N.N."/>
        </authorList>
    </citation>
    <scope>NUCLEOTIDE SEQUENCE [LARGE SCALE GENOMIC DNA]</scope>
    <source>
        <strain evidence="5 6">DSM 4180</strain>
    </source>
</reference>
<dbReference type="OrthoDB" id="285675at2"/>